<feature type="transmembrane region" description="Helical" evidence="7">
    <location>
        <begin position="259"/>
        <end position="278"/>
    </location>
</feature>
<evidence type="ECO:0000256" key="2">
    <source>
        <dbReference type="ARBA" id="ARBA00022448"/>
    </source>
</evidence>
<feature type="domain" description="ABC transmembrane type-1" evidence="8">
    <location>
        <begin position="88"/>
        <end position="278"/>
    </location>
</feature>
<dbReference type="Pfam" id="PF00528">
    <property type="entry name" value="BPD_transp_1"/>
    <property type="match status" value="1"/>
</dbReference>
<keyword evidence="10" id="KW-1185">Reference proteome</keyword>
<dbReference type="EMBL" id="BMFV01000037">
    <property type="protein sequence ID" value="GGH87192.1"/>
    <property type="molecule type" value="Genomic_DNA"/>
</dbReference>
<accession>A0A8J3EN91</accession>
<dbReference type="Gene3D" id="1.10.3720.10">
    <property type="entry name" value="MetI-like"/>
    <property type="match status" value="1"/>
</dbReference>
<keyword evidence="2 7" id="KW-0813">Transport</keyword>
<evidence type="ECO:0000313" key="10">
    <source>
        <dbReference type="Proteomes" id="UP000656813"/>
    </source>
</evidence>
<organism evidence="9 10">
    <name type="scientific">Pullulanibacillus pueri</name>
    <dbReference type="NCBI Taxonomy" id="1437324"/>
    <lineage>
        <taxon>Bacteria</taxon>
        <taxon>Bacillati</taxon>
        <taxon>Bacillota</taxon>
        <taxon>Bacilli</taxon>
        <taxon>Bacillales</taxon>
        <taxon>Sporolactobacillaceae</taxon>
        <taxon>Pullulanibacillus</taxon>
    </lineage>
</organism>
<dbReference type="CDD" id="cd06261">
    <property type="entry name" value="TM_PBP2"/>
    <property type="match status" value="1"/>
</dbReference>
<evidence type="ECO:0000256" key="5">
    <source>
        <dbReference type="ARBA" id="ARBA00022989"/>
    </source>
</evidence>
<evidence type="ECO:0000256" key="3">
    <source>
        <dbReference type="ARBA" id="ARBA00022475"/>
    </source>
</evidence>
<dbReference type="PROSITE" id="PS50928">
    <property type="entry name" value="ABC_TM1"/>
    <property type="match status" value="1"/>
</dbReference>
<dbReference type="InterPro" id="IPR000515">
    <property type="entry name" value="MetI-like"/>
</dbReference>
<evidence type="ECO:0000256" key="4">
    <source>
        <dbReference type="ARBA" id="ARBA00022692"/>
    </source>
</evidence>
<comment type="caution">
    <text evidence="9">The sequence shown here is derived from an EMBL/GenBank/DDBJ whole genome shotgun (WGS) entry which is preliminary data.</text>
</comment>
<dbReference type="PANTHER" id="PTHR43744">
    <property type="entry name" value="ABC TRANSPORTER PERMEASE PROTEIN MG189-RELATED-RELATED"/>
    <property type="match status" value="1"/>
</dbReference>
<gene>
    <name evidence="9" type="ORF">GCM10007096_36640</name>
</gene>
<feature type="transmembrane region" description="Helical" evidence="7">
    <location>
        <begin position="199"/>
        <end position="220"/>
    </location>
</feature>
<keyword evidence="3" id="KW-1003">Cell membrane</keyword>
<dbReference type="SUPFAM" id="SSF161098">
    <property type="entry name" value="MetI-like"/>
    <property type="match status" value="1"/>
</dbReference>
<keyword evidence="6 7" id="KW-0472">Membrane</keyword>
<dbReference type="GO" id="GO:0005886">
    <property type="term" value="C:plasma membrane"/>
    <property type="evidence" value="ECO:0007669"/>
    <property type="project" value="UniProtKB-SubCell"/>
</dbReference>
<feature type="transmembrane region" description="Helical" evidence="7">
    <location>
        <begin position="91"/>
        <end position="111"/>
    </location>
</feature>
<dbReference type="AlphaFoldDB" id="A0A8J3EN91"/>
<keyword evidence="5 7" id="KW-1133">Transmembrane helix</keyword>
<dbReference type="PANTHER" id="PTHR43744:SF8">
    <property type="entry name" value="SN-GLYCEROL-3-PHOSPHATE TRANSPORT SYSTEM PERMEASE PROTEIN UGPE"/>
    <property type="match status" value="1"/>
</dbReference>
<reference evidence="9" key="1">
    <citation type="journal article" date="2014" name="Int. J. Syst. Evol. Microbiol.">
        <title>Complete genome sequence of Corynebacterium casei LMG S-19264T (=DSM 44701T), isolated from a smear-ripened cheese.</title>
        <authorList>
            <consortium name="US DOE Joint Genome Institute (JGI-PGF)"/>
            <person name="Walter F."/>
            <person name="Albersmeier A."/>
            <person name="Kalinowski J."/>
            <person name="Ruckert C."/>
        </authorList>
    </citation>
    <scope>NUCLEOTIDE SEQUENCE</scope>
    <source>
        <strain evidence="9">CGMCC 1.12777</strain>
    </source>
</reference>
<evidence type="ECO:0000256" key="1">
    <source>
        <dbReference type="ARBA" id="ARBA00004651"/>
    </source>
</evidence>
<comment type="similarity">
    <text evidence="7">Belongs to the binding-protein-dependent transport system permease family.</text>
</comment>
<protein>
    <submittedName>
        <fullName evidence="9">Sugar ABC transporter permease</fullName>
    </submittedName>
</protein>
<sequence>METKILSSKPIHSRTKRSFSFRLRKQIIPHVVLILLGLVFLFPFIWLILTSLKSETEIFAMPPTIFPSHPQWKNYVDALTSMPFLLYIKNTLVLVAINIIGQLFSAPLIAYSIAKINWKGRNIVFALVIATIILPPQVTMIPVYIIFSQLGWVNTYLPLTIGSFLGTAFNIFLCRQFLLGIPNEYSDAARVDGAGEFRIYWNIMYPLLKPALATVSIFTFEAVWHDFLSPLIYLNDQSLWTISLGLQGFLSQHDTQWELLMAAATMFTIPSVLVFFFGQKYFLQAGTSLTQFK</sequence>
<dbReference type="GO" id="GO:0055085">
    <property type="term" value="P:transmembrane transport"/>
    <property type="evidence" value="ECO:0007669"/>
    <property type="project" value="InterPro"/>
</dbReference>
<comment type="subcellular location">
    <subcellularLocation>
        <location evidence="1 7">Cell membrane</location>
        <topology evidence="1 7">Multi-pass membrane protein</topology>
    </subcellularLocation>
</comment>
<evidence type="ECO:0000256" key="7">
    <source>
        <dbReference type="RuleBase" id="RU363032"/>
    </source>
</evidence>
<evidence type="ECO:0000256" key="6">
    <source>
        <dbReference type="ARBA" id="ARBA00023136"/>
    </source>
</evidence>
<evidence type="ECO:0000259" key="8">
    <source>
        <dbReference type="PROSITE" id="PS50928"/>
    </source>
</evidence>
<feature type="transmembrane region" description="Helical" evidence="7">
    <location>
        <begin position="159"/>
        <end position="178"/>
    </location>
</feature>
<proteinExistence type="inferred from homology"/>
<feature type="transmembrane region" description="Helical" evidence="7">
    <location>
        <begin position="123"/>
        <end position="147"/>
    </location>
</feature>
<name>A0A8J3EN91_9BACL</name>
<dbReference type="RefSeq" id="WP_229745645.1">
    <property type="nucleotide sequence ID" value="NZ_BMFV01000037.1"/>
</dbReference>
<feature type="transmembrane region" description="Helical" evidence="7">
    <location>
        <begin position="27"/>
        <end position="49"/>
    </location>
</feature>
<keyword evidence="4 7" id="KW-0812">Transmembrane</keyword>
<evidence type="ECO:0000313" key="9">
    <source>
        <dbReference type="EMBL" id="GGH87192.1"/>
    </source>
</evidence>
<dbReference type="InterPro" id="IPR035906">
    <property type="entry name" value="MetI-like_sf"/>
</dbReference>
<reference evidence="9" key="2">
    <citation type="submission" date="2020-09" db="EMBL/GenBank/DDBJ databases">
        <authorList>
            <person name="Sun Q."/>
            <person name="Zhou Y."/>
        </authorList>
    </citation>
    <scope>NUCLEOTIDE SEQUENCE</scope>
    <source>
        <strain evidence="9">CGMCC 1.12777</strain>
    </source>
</reference>
<dbReference type="Proteomes" id="UP000656813">
    <property type="component" value="Unassembled WGS sequence"/>
</dbReference>